<dbReference type="EMBL" id="CP090978">
    <property type="protein sequence ID" value="UJF34989.1"/>
    <property type="molecule type" value="Genomic_DNA"/>
</dbReference>
<keyword evidence="2" id="KW-1185">Reference proteome</keyword>
<reference evidence="1 2" key="1">
    <citation type="journal article" date="2024" name="Int. J. Syst. Evol. Microbiol.">
        <title>Paenibacillus hexagrammi sp. nov., a novel bacterium isolated from the gut content of Hexagrammos agrammus.</title>
        <authorList>
            <person name="Jung H.K."/>
            <person name="Kim D.G."/>
            <person name="Zin H."/>
            <person name="Park J."/>
            <person name="Jung H."/>
            <person name="Kim Y.O."/>
            <person name="Kong H.J."/>
            <person name="Kim J.W."/>
            <person name="Kim Y.S."/>
        </authorList>
    </citation>
    <scope>NUCLEOTIDE SEQUENCE [LARGE SCALE GENOMIC DNA]</scope>
    <source>
        <strain evidence="1 2">YPD9-1</strain>
    </source>
</reference>
<dbReference type="RefSeq" id="WP_235121562.1">
    <property type="nucleotide sequence ID" value="NZ_CP090978.1"/>
</dbReference>
<name>A0ABY3SP26_9BACL</name>
<dbReference type="Proteomes" id="UP001649230">
    <property type="component" value="Chromosome"/>
</dbReference>
<protein>
    <submittedName>
        <fullName evidence="1">Uncharacterized protein</fullName>
    </submittedName>
</protein>
<proteinExistence type="predicted"/>
<organism evidence="1 2">
    <name type="scientific">Paenibacillus hexagrammi</name>
    <dbReference type="NCBI Taxonomy" id="2908839"/>
    <lineage>
        <taxon>Bacteria</taxon>
        <taxon>Bacillati</taxon>
        <taxon>Bacillota</taxon>
        <taxon>Bacilli</taxon>
        <taxon>Bacillales</taxon>
        <taxon>Paenibacillaceae</taxon>
        <taxon>Paenibacillus</taxon>
    </lineage>
</organism>
<gene>
    <name evidence="1" type="ORF">L0M14_07565</name>
</gene>
<accession>A0ABY3SP26</accession>
<evidence type="ECO:0000313" key="1">
    <source>
        <dbReference type="EMBL" id="UJF34989.1"/>
    </source>
</evidence>
<evidence type="ECO:0000313" key="2">
    <source>
        <dbReference type="Proteomes" id="UP001649230"/>
    </source>
</evidence>
<sequence>MSEPNYFEHVCQDTIPTKPGEEDVTATDMISQAVEEIVDNIEHAFDQEDQEKT</sequence>